<sequence length="319" mass="36292">MAIRLDQLRNADLNLLVYFVVLVEERSVSRAAKRLRLTQSALSRVLQRLRGLFQDDLLVRVNGMYQPTPRGQDVLEELAIVLPHIEKLISGRAFIPAEESVTFRITAADSLSYLYGPMLARRHVKTPRLVFEFSSYKEDRYENLGANSSDLVLDADFRALPSHLVKETLFDDSLVCAVAKESPYRQRISLVQYLAGEHVSVDILDERQPLLDIALAKLGVTRNCTFSVPYFGMALRMVAGSPLIATLPKSMSELLVDRRAVRLIKPPREVGSFRYIMVWHKRQNGDARSIWLRQTMREMTTELLSTVRRSSMVALESAK</sequence>
<evidence type="ECO:0000256" key="1">
    <source>
        <dbReference type="ARBA" id="ARBA00009437"/>
    </source>
</evidence>
<evidence type="ECO:0000313" key="6">
    <source>
        <dbReference type="EMBL" id="AXC15682.1"/>
    </source>
</evidence>
<dbReference type="InterPro" id="IPR036390">
    <property type="entry name" value="WH_DNA-bd_sf"/>
</dbReference>
<feature type="domain" description="HTH lysR-type" evidence="5">
    <location>
        <begin position="12"/>
        <end position="68"/>
    </location>
</feature>
<name>A0A2Z5G8S7_9BACT</name>
<comment type="similarity">
    <text evidence="1">Belongs to the LysR transcriptional regulatory family.</text>
</comment>
<keyword evidence="3" id="KW-0238">DNA-binding</keyword>
<evidence type="ECO:0000256" key="4">
    <source>
        <dbReference type="ARBA" id="ARBA00023163"/>
    </source>
</evidence>
<dbReference type="Pfam" id="PF03466">
    <property type="entry name" value="LysR_substrate"/>
    <property type="match status" value="1"/>
</dbReference>
<evidence type="ECO:0000313" key="7">
    <source>
        <dbReference type="Proteomes" id="UP000253606"/>
    </source>
</evidence>
<protein>
    <submittedName>
        <fullName evidence="6">Transcriptional regulator, LysR family</fullName>
    </submittedName>
</protein>
<dbReference type="Proteomes" id="UP000253606">
    <property type="component" value="Chromosome"/>
</dbReference>
<dbReference type="PANTHER" id="PTHR30118">
    <property type="entry name" value="HTH-TYPE TRANSCRIPTIONAL REGULATOR LEUO-RELATED"/>
    <property type="match status" value="1"/>
</dbReference>
<dbReference type="SUPFAM" id="SSF53850">
    <property type="entry name" value="Periplasmic binding protein-like II"/>
    <property type="match status" value="1"/>
</dbReference>
<evidence type="ECO:0000256" key="3">
    <source>
        <dbReference type="ARBA" id="ARBA00023125"/>
    </source>
</evidence>
<organism evidence="6 7">
    <name type="scientific">Acidisarcina polymorpha</name>
    <dbReference type="NCBI Taxonomy" id="2211140"/>
    <lineage>
        <taxon>Bacteria</taxon>
        <taxon>Pseudomonadati</taxon>
        <taxon>Acidobacteriota</taxon>
        <taxon>Terriglobia</taxon>
        <taxon>Terriglobales</taxon>
        <taxon>Acidobacteriaceae</taxon>
        <taxon>Acidisarcina</taxon>
    </lineage>
</organism>
<keyword evidence="4" id="KW-0804">Transcription</keyword>
<dbReference type="SUPFAM" id="SSF46785">
    <property type="entry name" value="Winged helix' DNA-binding domain"/>
    <property type="match status" value="1"/>
</dbReference>
<dbReference type="EMBL" id="CP030840">
    <property type="protein sequence ID" value="AXC15682.1"/>
    <property type="molecule type" value="Genomic_DNA"/>
</dbReference>
<dbReference type="InterPro" id="IPR050389">
    <property type="entry name" value="LysR-type_TF"/>
</dbReference>
<gene>
    <name evidence="6" type="ORF">ACPOL_6456</name>
</gene>
<reference evidence="6 7" key="1">
    <citation type="journal article" date="2018" name="Front. Microbiol.">
        <title>Hydrolytic Capabilities as a Key to Environmental Success: Chitinolytic and Cellulolytic Acidobacteria From Acidic Sub-arctic Soils and Boreal Peatlands.</title>
        <authorList>
            <person name="Belova S.E."/>
            <person name="Ravin N.V."/>
            <person name="Pankratov T.A."/>
            <person name="Rakitin A.L."/>
            <person name="Ivanova A.A."/>
            <person name="Beletsky A.V."/>
            <person name="Mardanov A.V."/>
            <person name="Sinninghe Damste J.S."/>
            <person name="Dedysh S.N."/>
        </authorList>
    </citation>
    <scope>NUCLEOTIDE SEQUENCE [LARGE SCALE GENOMIC DNA]</scope>
    <source>
        <strain evidence="6 7">SBC82</strain>
    </source>
</reference>
<dbReference type="InterPro" id="IPR005119">
    <property type="entry name" value="LysR_subst-bd"/>
</dbReference>
<keyword evidence="2" id="KW-0805">Transcription regulation</keyword>
<dbReference type="AlphaFoldDB" id="A0A2Z5G8S7"/>
<dbReference type="InterPro" id="IPR036388">
    <property type="entry name" value="WH-like_DNA-bd_sf"/>
</dbReference>
<dbReference type="Gene3D" id="1.10.10.10">
    <property type="entry name" value="Winged helix-like DNA-binding domain superfamily/Winged helix DNA-binding domain"/>
    <property type="match status" value="1"/>
</dbReference>
<evidence type="ECO:0000259" key="5">
    <source>
        <dbReference type="PROSITE" id="PS50931"/>
    </source>
</evidence>
<dbReference type="InterPro" id="IPR000847">
    <property type="entry name" value="LysR_HTH_N"/>
</dbReference>
<evidence type="ECO:0000256" key="2">
    <source>
        <dbReference type="ARBA" id="ARBA00023015"/>
    </source>
</evidence>
<dbReference type="Gene3D" id="3.40.190.10">
    <property type="entry name" value="Periplasmic binding protein-like II"/>
    <property type="match status" value="2"/>
</dbReference>
<proteinExistence type="inferred from homology"/>
<accession>A0A2Z5G8S7</accession>
<dbReference type="RefSeq" id="WP_114210310.1">
    <property type="nucleotide sequence ID" value="NZ_CP030840.1"/>
</dbReference>
<dbReference type="OrthoDB" id="109788at2"/>
<dbReference type="PROSITE" id="PS50931">
    <property type="entry name" value="HTH_LYSR"/>
    <property type="match status" value="1"/>
</dbReference>
<keyword evidence="7" id="KW-1185">Reference proteome</keyword>
<dbReference type="GO" id="GO:0003700">
    <property type="term" value="F:DNA-binding transcription factor activity"/>
    <property type="evidence" value="ECO:0007669"/>
    <property type="project" value="InterPro"/>
</dbReference>
<dbReference type="CDD" id="cd08417">
    <property type="entry name" value="PBP2_Nitroaromatics_like"/>
    <property type="match status" value="1"/>
</dbReference>
<dbReference type="GO" id="GO:0003677">
    <property type="term" value="F:DNA binding"/>
    <property type="evidence" value="ECO:0007669"/>
    <property type="project" value="UniProtKB-KW"/>
</dbReference>
<dbReference type="KEGG" id="abas:ACPOL_6456"/>
<dbReference type="Pfam" id="PF00126">
    <property type="entry name" value="HTH_1"/>
    <property type="match status" value="1"/>
</dbReference>
<dbReference type="InterPro" id="IPR037402">
    <property type="entry name" value="YidZ_PBP2"/>
</dbReference>
<dbReference type="PANTHER" id="PTHR30118:SF15">
    <property type="entry name" value="TRANSCRIPTIONAL REGULATORY PROTEIN"/>
    <property type="match status" value="1"/>
</dbReference>